<reference evidence="2 3" key="1">
    <citation type="submission" date="2018-04" db="EMBL/GenBank/DDBJ databases">
        <title>Novel actinobacteria from marine sediment.</title>
        <authorList>
            <person name="Ng Z.Y."/>
            <person name="Tan G.Y.A."/>
        </authorList>
    </citation>
    <scope>NUCLEOTIDE SEQUENCE [LARGE SCALE GENOMIC DNA]</scope>
    <source>
        <strain evidence="2 3">TPS81</strain>
    </source>
</reference>
<gene>
    <name evidence="2" type="ORF">DEF24_00360</name>
</gene>
<sequence>MALYPKWRADHPERAIQFARGALRTDHVAGIAVDLSPLAFSLLADQLAYLAPYLPAGLVAALADELPRHVLAGAWLKGVSNLSTLPISVGQHIASYSPKSAFLAFCAPTRHVARVRGGRPTPAPPFHPVDPVQMLVSAAGDPEAAAFDSRFLPLVRAVSTRPLPPQPLGARYWGSSRYVEFVAFSAHQEALSHPVRSIRPTTCAWCREPVAAPRCPFCGAANRPPVGRPPSYARAGELPAPAAPLPERARVEPAAPPAADPSTGPNA</sequence>
<evidence type="ECO:0000256" key="1">
    <source>
        <dbReference type="SAM" id="MobiDB-lite"/>
    </source>
</evidence>
<keyword evidence="3" id="KW-1185">Reference proteome</keyword>
<protein>
    <submittedName>
        <fullName evidence="2">Uncharacterized protein</fullName>
    </submittedName>
</protein>
<dbReference type="Proteomes" id="UP000253318">
    <property type="component" value="Unassembled WGS sequence"/>
</dbReference>
<dbReference type="EMBL" id="QEIN01000002">
    <property type="protein sequence ID" value="RCV62556.1"/>
    <property type="molecule type" value="Genomic_DNA"/>
</dbReference>
<proteinExistence type="predicted"/>
<dbReference type="AlphaFoldDB" id="A0A368TC52"/>
<comment type="caution">
    <text evidence="2">The sequence shown here is derived from an EMBL/GenBank/DDBJ whole genome shotgun (WGS) entry which is preliminary data.</text>
</comment>
<accession>A0A368TC52</accession>
<evidence type="ECO:0000313" key="2">
    <source>
        <dbReference type="EMBL" id="RCV62556.1"/>
    </source>
</evidence>
<name>A0A368TC52_9ACTN</name>
<evidence type="ECO:0000313" key="3">
    <source>
        <dbReference type="Proteomes" id="UP000253318"/>
    </source>
</evidence>
<feature type="non-terminal residue" evidence="2">
    <location>
        <position position="267"/>
    </location>
</feature>
<organism evidence="2 3">
    <name type="scientific">Marinitenerispora sediminis</name>
    <dbReference type="NCBI Taxonomy" id="1931232"/>
    <lineage>
        <taxon>Bacteria</taxon>
        <taxon>Bacillati</taxon>
        <taxon>Actinomycetota</taxon>
        <taxon>Actinomycetes</taxon>
        <taxon>Streptosporangiales</taxon>
        <taxon>Nocardiopsidaceae</taxon>
        <taxon>Marinitenerispora</taxon>
    </lineage>
</organism>
<feature type="region of interest" description="Disordered" evidence="1">
    <location>
        <begin position="226"/>
        <end position="267"/>
    </location>
</feature>